<keyword evidence="2" id="KW-1185">Reference proteome</keyword>
<dbReference type="Proteomes" id="UP001153636">
    <property type="component" value="Chromosome 15"/>
</dbReference>
<name>A0A9P0CT78_9CUCU</name>
<accession>A0A9P0CT78</accession>
<protein>
    <submittedName>
        <fullName evidence="1">Uncharacterized protein</fullName>
    </submittedName>
</protein>
<sequence>MRKYSGGEEKLYINSLCVSGNSIKLLNPINKCYTGSNKNIKFTLDVDELKSQKSHCSRKVNKEQIVRQPLKVNVTEYKNFQVCSKELRQIYETVKVQDFERILNNFYKSGSDAYKVTNKIDEILDKINADDIYEEFFGTASRFKSQKTIRNDRRIEKSSND</sequence>
<reference evidence="1" key="1">
    <citation type="submission" date="2022-01" db="EMBL/GenBank/DDBJ databases">
        <authorList>
            <person name="King R."/>
        </authorList>
    </citation>
    <scope>NUCLEOTIDE SEQUENCE</scope>
</reference>
<dbReference type="OrthoDB" id="6721139at2759"/>
<dbReference type="EMBL" id="OV651827">
    <property type="protein sequence ID" value="CAH1103811.1"/>
    <property type="molecule type" value="Genomic_DNA"/>
</dbReference>
<dbReference type="AlphaFoldDB" id="A0A9P0CT78"/>
<evidence type="ECO:0000313" key="2">
    <source>
        <dbReference type="Proteomes" id="UP001153636"/>
    </source>
</evidence>
<organism evidence="1 2">
    <name type="scientific">Psylliodes chrysocephalus</name>
    <dbReference type="NCBI Taxonomy" id="3402493"/>
    <lineage>
        <taxon>Eukaryota</taxon>
        <taxon>Metazoa</taxon>
        <taxon>Ecdysozoa</taxon>
        <taxon>Arthropoda</taxon>
        <taxon>Hexapoda</taxon>
        <taxon>Insecta</taxon>
        <taxon>Pterygota</taxon>
        <taxon>Neoptera</taxon>
        <taxon>Endopterygota</taxon>
        <taxon>Coleoptera</taxon>
        <taxon>Polyphaga</taxon>
        <taxon>Cucujiformia</taxon>
        <taxon>Chrysomeloidea</taxon>
        <taxon>Chrysomelidae</taxon>
        <taxon>Galerucinae</taxon>
        <taxon>Alticini</taxon>
        <taxon>Psylliodes</taxon>
    </lineage>
</organism>
<gene>
    <name evidence="1" type="ORF">PSYICH_LOCUS5001</name>
</gene>
<evidence type="ECO:0000313" key="1">
    <source>
        <dbReference type="EMBL" id="CAH1103811.1"/>
    </source>
</evidence>
<proteinExistence type="predicted"/>